<dbReference type="EMBL" id="JABBHF010000011">
    <property type="protein sequence ID" value="NMH89287.1"/>
    <property type="molecule type" value="Genomic_DNA"/>
</dbReference>
<name>A0ABX1S3S3_9FLAO</name>
<reference evidence="4 5" key="1">
    <citation type="submission" date="2020-04" db="EMBL/GenBank/DDBJ databases">
        <title>A Flavivirga sp. nov.</title>
        <authorList>
            <person name="Sun X."/>
        </authorList>
    </citation>
    <scope>NUCLEOTIDE SEQUENCE [LARGE SCALE GENOMIC DNA]</scope>
    <source>
        <strain evidence="4 5">Y03</strain>
    </source>
</reference>
<evidence type="ECO:0000313" key="5">
    <source>
        <dbReference type="Proteomes" id="UP000746690"/>
    </source>
</evidence>
<keyword evidence="1 4" id="KW-0378">Hydrolase</keyword>
<dbReference type="Pfam" id="PF12697">
    <property type="entry name" value="Abhydrolase_6"/>
    <property type="match status" value="1"/>
</dbReference>
<protein>
    <submittedName>
        <fullName evidence="4">Alpha/beta hydrolase</fullName>
    </submittedName>
</protein>
<dbReference type="SUPFAM" id="SSF53474">
    <property type="entry name" value="alpha/beta-Hydrolases"/>
    <property type="match status" value="1"/>
</dbReference>
<proteinExistence type="predicted"/>
<evidence type="ECO:0000256" key="1">
    <source>
        <dbReference type="ARBA" id="ARBA00022801"/>
    </source>
</evidence>
<feature type="chain" id="PRO_5046403807" evidence="2">
    <location>
        <begin position="22"/>
        <end position="280"/>
    </location>
</feature>
<dbReference type="Gene3D" id="3.40.50.1820">
    <property type="entry name" value="alpha/beta hydrolase"/>
    <property type="match status" value="1"/>
</dbReference>
<evidence type="ECO:0000256" key="2">
    <source>
        <dbReference type="SAM" id="SignalP"/>
    </source>
</evidence>
<organism evidence="4 5">
    <name type="scientific">Flavivirga algicola</name>
    <dbReference type="NCBI Taxonomy" id="2729136"/>
    <lineage>
        <taxon>Bacteria</taxon>
        <taxon>Pseudomonadati</taxon>
        <taxon>Bacteroidota</taxon>
        <taxon>Flavobacteriia</taxon>
        <taxon>Flavobacteriales</taxon>
        <taxon>Flavobacteriaceae</taxon>
        <taxon>Flavivirga</taxon>
    </lineage>
</organism>
<feature type="signal peptide" evidence="2">
    <location>
        <begin position="1"/>
        <end position="21"/>
    </location>
</feature>
<evidence type="ECO:0000259" key="3">
    <source>
        <dbReference type="Pfam" id="PF12697"/>
    </source>
</evidence>
<comment type="caution">
    <text evidence="4">The sequence shown here is derived from an EMBL/GenBank/DDBJ whole genome shotgun (WGS) entry which is preliminary data.</text>
</comment>
<evidence type="ECO:0000313" key="4">
    <source>
        <dbReference type="EMBL" id="NMH89287.1"/>
    </source>
</evidence>
<dbReference type="PANTHER" id="PTHR46118">
    <property type="entry name" value="PROTEIN ABHD11"/>
    <property type="match status" value="1"/>
</dbReference>
<keyword evidence="2" id="KW-0732">Signal</keyword>
<sequence>MKTIKKIVLIAIILFTISLNAQEKRFKVDVIGKGTPVLLFPGFTCTGDVWKGVVGELSKTNECHIFTFAGFGGVPAIEKPWLPKIKEGLEEYIAKNNLEKATLIGHSLGGSLALWLATEDLYDFNKIIVLDALPSVGALMMPNFKSEHVVYDNPYNKQMLEMNAENFEKQAVQFATGMSLNKEKHNQIKTWILEADRETYVYGYTDLMKLDLREDVAKIKAPVFILGATHPFGEENAKRTYTEQYKNLSNYRIEYVKDSAHFIMYDQPEYLIKTIKSELK</sequence>
<accession>A0ABX1S3S3</accession>
<dbReference type="GO" id="GO:0016787">
    <property type="term" value="F:hydrolase activity"/>
    <property type="evidence" value="ECO:0007669"/>
    <property type="project" value="UniProtKB-KW"/>
</dbReference>
<gene>
    <name evidence="4" type="ORF">HHX25_17375</name>
</gene>
<dbReference type="RefSeq" id="WP_169676131.1">
    <property type="nucleotide sequence ID" value="NZ_JABBHF010000011.1"/>
</dbReference>
<dbReference type="InterPro" id="IPR000073">
    <property type="entry name" value="AB_hydrolase_1"/>
</dbReference>
<feature type="domain" description="AB hydrolase-1" evidence="3">
    <location>
        <begin position="37"/>
        <end position="271"/>
    </location>
</feature>
<dbReference type="PANTHER" id="PTHR46118:SF4">
    <property type="entry name" value="PROTEIN ABHD11"/>
    <property type="match status" value="1"/>
</dbReference>
<dbReference type="InterPro" id="IPR029058">
    <property type="entry name" value="AB_hydrolase_fold"/>
</dbReference>
<keyword evidence="5" id="KW-1185">Reference proteome</keyword>
<dbReference type="Proteomes" id="UP000746690">
    <property type="component" value="Unassembled WGS sequence"/>
</dbReference>